<evidence type="ECO:0000313" key="3">
    <source>
        <dbReference type="Proteomes" id="UP000823775"/>
    </source>
</evidence>
<gene>
    <name evidence="2" type="ORF">HAX54_045571</name>
</gene>
<keyword evidence="3" id="KW-1185">Reference proteome</keyword>
<reference evidence="2 3" key="1">
    <citation type="journal article" date="2021" name="BMC Genomics">
        <title>Datura genome reveals duplications of psychoactive alkaloid biosynthetic genes and high mutation rate following tissue culture.</title>
        <authorList>
            <person name="Rajewski A."/>
            <person name="Carter-House D."/>
            <person name="Stajich J."/>
            <person name="Litt A."/>
        </authorList>
    </citation>
    <scope>NUCLEOTIDE SEQUENCE [LARGE SCALE GENOMIC DNA]</scope>
    <source>
        <strain evidence="2">AR-01</strain>
    </source>
</reference>
<evidence type="ECO:0000313" key="2">
    <source>
        <dbReference type="EMBL" id="MCD7461225.1"/>
    </source>
</evidence>
<proteinExistence type="predicted"/>
<accession>A0ABS8SQF0</accession>
<name>A0ABS8SQF0_DATST</name>
<feature type="compositionally biased region" description="Basic residues" evidence="1">
    <location>
        <begin position="1"/>
        <end position="15"/>
    </location>
</feature>
<evidence type="ECO:0000256" key="1">
    <source>
        <dbReference type="SAM" id="MobiDB-lite"/>
    </source>
</evidence>
<comment type="caution">
    <text evidence="2">The sequence shown here is derived from an EMBL/GenBank/DDBJ whole genome shotgun (WGS) entry which is preliminary data.</text>
</comment>
<organism evidence="2 3">
    <name type="scientific">Datura stramonium</name>
    <name type="common">Jimsonweed</name>
    <name type="synonym">Common thornapple</name>
    <dbReference type="NCBI Taxonomy" id="4076"/>
    <lineage>
        <taxon>Eukaryota</taxon>
        <taxon>Viridiplantae</taxon>
        <taxon>Streptophyta</taxon>
        <taxon>Embryophyta</taxon>
        <taxon>Tracheophyta</taxon>
        <taxon>Spermatophyta</taxon>
        <taxon>Magnoliopsida</taxon>
        <taxon>eudicotyledons</taxon>
        <taxon>Gunneridae</taxon>
        <taxon>Pentapetalae</taxon>
        <taxon>asterids</taxon>
        <taxon>lamiids</taxon>
        <taxon>Solanales</taxon>
        <taxon>Solanaceae</taxon>
        <taxon>Solanoideae</taxon>
        <taxon>Datureae</taxon>
        <taxon>Datura</taxon>
    </lineage>
</organism>
<protein>
    <submittedName>
        <fullName evidence="2">Uncharacterized protein</fullName>
    </submittedName>
</protein>
<sequence length="194" mass="21788">MVKRGRGRPRKKGKMPKPTQSVEGALPQLIQLLQERIEDLEEDNNKASGRWPVWSKLFEQNRSATLRLSLSFIPPKIIEGVVTLSKIASCLDKPLFVDEYSVQQRWVSYARVLVVQTKAANRVLEYVRTGGGTIEIGLDPIPTEAKASLIALRRPPHHVAKHDTLERVITSIQHEDSQGSYICFIQLGTPKEGV</sequence>
<dbReference type="Proteomes" id="UP000823775">
    <property type="component" value="Unassembled WGS sequence"/>
</dbReference>
<dbReference type="EMBL" id="JACEIK010000708">
    <property type="protein sequence ID" value="MCD7461225.1"/>
    <property type="molecule type" value="Genomic_DNA"/>
</dbReference>
<feature type="region of interest" description="Disordered" evidence="1">
    <location>
        <begin position="1"/>
        <end position="21"/>
    </location>
</feature>